<sequence length="42" mass="4828">MIIKRNEPVLVFKVRPMYEINPKSKANIATIRLKQGYITVGP</sequence>
<dbReference type="eggNOG" id="ENOG5032MS1">
    <property type="taxonomic scope" value="Bacteria"/>
</dbReference>
<evidence type="ECO:0000313" key="1">
    <source>
        <dbReference type="EMBL" id="AGX43893.1"/>
    </source>
</evidence>
<keyword evidence="2" id="KW-1185">Reference proteome</keyword>
<dbReference type="PATRIC" id="fig|1345695.3.peg.2907"/>
<dbReference type="Proteomes" id="UP000017118">
    <property type="component" value="Chromosome"/>
</dbReference>
<organism evidence="1 2">
    <name type="scientific">Clostridium saccharobutylicum DSM 13864</name>
    <dbReference type="NCBI Taxonomy" id="1345695"/>
    <lineage>
        <taxon>Bacteria</taxon>
        <taxon>Bacillati</taxon>
        <taxon>Bacillota</taxon>
        <taxon>Clostridia</taxon>
        <taxon>Eubacteriales</taxon>
        <taxon>Clostridiaceae</taxon>
        <taxon>Clostridium</taxon>
    </lineage>
</organism>
<name>U5MTR0_CLOSA</name>
<dbReference type="AlphaFoldDB" id="U5MTR0"/>
<accession>U5MTR0</accession>
<protein>
    <submittedName>
        <fullName evidence="1">Uncharacterized protein</fullName>
    </submittedName>
</protein>
<gene>
    <name evidence="1" type="ORF">CLSA_c29260</name>
</gene>
<evidence type="ECO:0000313" key="2">
    <source>
        <dbReference type="Proteomes" id="UP000017118"/>
    </source>
</evidence>
<dbReference type="HOGENOM" id="CLU_3249664_0_0_9"/>
<proteinExistence type="predicted"/>
<dbReference type="EMBL" id="CP006721">
    <property type="protein sequence ID" value="AGX43893.1"/>
    <property type="molecule type" value="Genomic_DNA"/>
</dbReference>
<reference evidence="1 2" key="1">
    <citation type="journal article" date="2013" name="Genome Announc.">
        <title>Complete Genome Sequence of the Solvent Producer Clostridium saccharobutylicum NCP262 (DSM 13864).</title>
        <authorList>
            <person name="Poehlein A."/>
            <person name="Hartwich K."/>
            <person name="Krabben P."/>
            <person name="Ehrenreich A."/>
            <person name="Liebl W."/>
            <person name="Durre P."/>
            <person name="Gottschalk G."/>
            <person name="Daniel R."/>
        </authorList>
    </citation>
    <scope>NUCLEOTIDE SEQUENCE [LARGE SCALE GENOMIC DNA]</scope>
    <source>
        <strain evidence="1">DSM 13864</strain>
    </source>
</reference>
<dbReference type="KEGG" id="csb:CLSA_c29260"/>
<dbReference type="RefSeq" id="WP_022747038.1">
    <property type="nucleotide sequence ID" value="NC_022571.1"/>
</dbReference>
<dbReference type="GeneID" id="79984093"/>